<reference evidence="9 10" key="1">
    <citation type="submission" date="2020-08" db="EMBL/GenBank/DDBJ databases">
        <title>The completed genome sequence of the pathogenic ascomycete fungus Penicillium digitatum.</title>
        <authorList>
            <person name="Wang M."/>
        </authorList>
    </citation>
    <scope>NUCLEOTIDE SEQUENCE [LARGE SCALE GENOMIC DNA]</scope>
    <source>
        <strain evidence="9 10">PdW03</strain>
    </source>
</reference>
<dbReference type="SUPFAM" id="SSF56112">
    <property type="entry name" value="Protein kinase-like (PK-like)"/>
    <property type="match status" value="1"/>
</dbReference>
<evidence type="ECO:0000256" key="2">
    <source>
        <dbReference type="ARBA" id="ARBA00022741"/>
    </source>
</evidence>
<feature type="compositionally biased region" description="Basic and acidic residues" evidence="7">
    <location>
        <begin position="410"/>
        <end position="431"/>
    </location>
</feature>
<dbReference type="PANTHER" id="PTHR11042:SF195">
    <property type="entry name" value="KINASE, PUTATIVE (AFU_ORTHOLOGUE AFUA_2G16620)-RELATED"/>
    <property type="match status" value="1"/>
</dbReference>
<feature type="region of interest" description="Disordered" evidence="7">
    <location>
        <begin position="380"/>
        <end position="399"/>
    </location>
</feature>
<feature type="domain" description="Protein kinase" evidence="8">
    <location>
        <begin position="284"/>
        <end position="770"/>
    </location>
</feature>
<accession>A0A7T6XJV4</accession>
<dbReference type="Gene3D" id="1.10.510.10">
    <property type="entry name" value="Transferase(Phosphotransferase) domain 1"/>
    <property type="match status" value="1"/>
</dbReference>
<dbReference type="VEuPathDB" id="FungiDB:PDIP_37780"/>
<dbReference type="EMBL" id="CP060775">
    <property type="protein sequence ID" value="QQK42422.1"/>
    <property type="molecule type" value="Genomic_DNA"/>
</dbReference>
<dbReference type="GO" id="GO:0004694">
    <property type="term" value="F:eukaryotic translation initiation factor 2alpha kinase activity"/>
    <property type="evidence" value="ECO:0007669"/>
    <property type="project" value="TreeGrafter"/>
</dbReference>
<dbReference type="InterPro" id="IPR017441">
    <property type="entry name" value="Protein_kinase_ATP_BS"/>
</dbReference>
<keyword evidence="2 6" id="KW-0547">Nucleotide-binding</keyword>
<dbReference type="Pfam" id="PF00069">
    <property type="entry name" value="Pkinase"/>
    <property type="match status" value="2"/>
</dbReference>
<sequence length="786" mass="87336">MSMFRSAAEISSDSDSDSGSEASQIQERGSSTPRHPPENQSRGSKKDQTKQVPKDSGSADADSSISFGDRSTLPQDLAGVNADQHATVMTAALLEFYCQSRAADILNAQRGSNKPFSRHSPEAQYLGKKLYKFKSQFLSTHGILADGIDKEEMGPSRQNYRDNLDLLSISALEEMNFHEPGARFSKISSGEDRALITKPSTRRPSVEDVESPTLFRRNTEPASSFRKQLPPSKKVDFLPTVPNEPMNFPNPSIPLFGSSPVGVPLFHSPTAPPYNQLSRYSVEFQELKILGRGSFGEVYHVTNHIDGQDYAVKKIPLSQRRLEQLQFGGQNQLEVIMKEIRTLARLEHPNIVRYYGAWVEQAHHSHPPSAEYHPSHAAFENSQNNLSSPDSPNESSMGIVFGYSENSKLESESSSLPEDHSFTESVHRWDSHGTASSNQSKKSSRKGLHEEDDEIESIPRTFHGNTSVGQTSTFGETDDIFTDGLSQDQSKLQVQPRYRPGQQPPAVILHIQMSLHPISLGAYLNPQAAPKYDELSLARRHCFHLLPSLNLVMDIVSGVEYLHSKGIVHRDLKPANIFLSAPDSSTTGTCNTCSSSEASPTQFCCPRIGDFGLVADISHINKPSQGTVTPYREGPKIQRVVGTEFYRPPANLSASPSDPSSSVDYFDEYKIDEKLDVYALGVILFETIYRLNTKMERQFVLSDLTRGSGQDPAERTIFPADFAAKIDHGSTVLDNGTSVADYLMTCIKRMLEPKSKKRWNCQDVKEHLWAMKKAVCRFEETQGTQT</sequence>
<dbReference type="PROSITE" id="PS00108">
    <property type="entry name" value="PROTEIN_KINASE_ST"/>
    <property type="match status" value="1"/>
</dbReference>
<feature type="compositionally biased region" description="Low complexity" evidence="7">
    <location>
        <begin position="1"/>
        <end position="11"/>
    </location>
</feature>
<dbReference type="GeneID" id="26232096"/>
<comment type="similarity">
    <text evidence="5">Belongs to the protein kinase superfamily. Ser/Thr protein kinase family. GCN2 subfamily.</text>
</comment>
<keyword evidence="4 6" id="KW-0067">ATP-binding</keyword>
<dbReference type="PROSITE" id="PS50011">
    <property type="entry name" value="PROTEIN_KINASE_DOM"/>
    <property type="match status" value="1"/>
</dbReference>
<dbReference type="KEGG" id="pdp:PDIP_37780"/>
<dbReference type="Gene3D" id="3.30.200.20">
    <property type="entry name" value="Phosphorylase Kinase, domain 1"/>
    <property type="match status" value="1"/>
</dbReference>
<feature type="compositionally biased region" description="Polar residues" evidence="7">
    <location>
        <begin position="380"/>
        <end position="396"/>
    </location>
</feature>
<organism evidence="9 10">
    <name type="scientific">Penicillium digitatum</name>
    <name type="common">Green mold</name>
    <dbReference type="NCBI Taxonomy" id="36651"/>
    <lineage>
        <taxon>Eukaryota</taxon>
        <taxon>Fungi</taxon>
        <taxon>Dikarya</taxon>
        <taxon>Ascomycota</taxon>
        <taxon>Pezizomycotina</taxon>
        <taxon>Eurotiomycetes</taxon>
        <taxon>Eurotiomycetidae</taxon>
        <taxon>Eurotiales</taxon>
        <taxon>Aspergillaceae</taxon>
        <taxon>Penicillium</taxon>
    </lineage>
</organism>
<dbReference type="PROSITE" id="PS00107">
    <property type="entry name" value="PROTEIN_KINASE_ATP"/>
    <property type="match status" value="1"/>
</dbReference>
<dbReference type="InterPro" id="IPR008271">
    <property type="entry name" value="Ser/Thr_kinase_AS"/>
</dbReference>
<keyword evidence="1" id="KW-0808">Transferase</keyword>
<feature type="compositionally biased region" description="Polar residues" evidence="7">
    <location>
        <begin position="463"/>
        <end position="475"/>
    </location>
</feature>
<evidence type="ECO:0000256" key="5">
    <source>
        <dbReference type="ARBA" id="ARBA00037982"/>
    </source>
</evidence>
<dbReference type="GO" id="GO:0005634">
    <property type="term" value="C:nucleus"/>
    <property type="evidence" value="ECO:0007669"/>
    <property type="project" value="TreeGrafter"/>
</dbReference>
<dbReference type="RefSeq" id="XP_014535610.2">
    <property type="nucleotide sequence ID" value="XM_014680124.2"/>
</dbReference>
<gene>
    <name evidence="9" type="ORF">Pdw03_6323</name>
</gene>
<evidence type="ECO:0000256" key="3">
    <source>
        <dbReference type="ARBA" id="ARBA00022777"/>
    </source>
</evidence>
<dbReference type="GO" id="GO:1990625">
    <property type="term" value="P:negative regulation of cytoplasmic translational initiation in response to stress"/>
    <property type="evidence" value="ECO:0007669"/>
    <property type="project" value="TreeGrafter"/>
</dbReference>
<feature type="binding site" evidence="6">
    <location>
        <position position="314"/>
    </location>
    <ligand>
        <name>ATP</name>
        <dbReference type="ChEBI" id="CHEBI:30616"/>
    </ligand>
</feature>
<dbReference type="Proteomes" id="UP000595662">
    <property type="component" value="Chromosome 2"/>
</dbReference>
<keyword evidence="3" id="KW-0418">Kinase</keyword>
<evidence type="ECO:0000259" key="8">
    <source>
        <dbReference type="PROSITE" id="PS50011"/>
    </source>
</evidence>
<feature type="compositionally biased region" description="Basic and acidic residues" evidence="7">
    <location>
        <begin position="44"/>
        <end position="53"/>
    </location>
</feature>
<dbReference type="InterPro" id="IPR011009">
    <property type="entry name" value="Kinase-like_dom_sf"/>
</dbReference>
<evidence type="ECO:0000313" key="9">
    <source>
        <dbReference type="EMBL" id="QQK42422.1"/>
    </source>
</evidence>
<dbReference type="SMART" id="SM00220">
    <property type="entry name" value="S_TKc"/>
    <property type="match status" value="1"/>
</dbReference>
<dbReference type="InterPro" id="IPR000719">
    <property type="entry name" value="Prot_kinase_dom"/>
</dbReference>
<evidence type="ECO:0000256" key="7">
    <source>
        <dbReference type="SAM" id="MobiDB-lite"/>
    </source>
</evidence>
<feature type="region of interest" description="Disordered" evidence="7">
    <location>
        <begin position="410"/>
        <end position="482"/>
    </location>
</feature>
<feature type="region of interest" description="Disordered" evidence="7">
    <location>
        <begin position="1"/>
        <end position="70"/>
    </location>
</feature>
<dbReference type="AlphaFoldDB" id="A0A7T6XJV4"/>
<proteinExistence type="inferred from homology"/>
<dbReference type="GO" id="GO:0005524">
    <property type="term" value="F:ATP binding"/>
    <property type="evidence" value="ECO:0007669"/>
    <property type="project" value="UniProtKB-UniRule"/>
</dbReference>
<name>A0A7T6XJV4_PENDI</name>
<dbReference type="InterPro" id="IPR050339">
    <property type="entry name" value="CC_SR_Kinase"/>
</dbReference>
<evidence type="ECO:0000256" key="1">
    <source>
        <dbReference type="ARBA" id="ARBA00022679"/>
    </source>
</evidence>
<feature type="compositionally biased region" description="Low complexity" evidence="7">
    <location>
        <begin position="55"/>
        <end position="69"/>
    </location>
</feature>
<dbReference type="PANTHER" id="PTHR11042">
    <property type="entry name" value="EUKARYOTIC TRANSLATION INITIATION FACTOR 2-ALPHA KINASE EIF2-ALPHA KINASE -RELATED"/>
    <property type="match status" value="1"/>
</dbReference>
<evidence type="ECO:0000313" key="10">
    <source>
        <dbReference type="Proteomes" id="UP000595662"/>
    </source>
</evidence>
<protein>
    <submittedName>
        <fullName evidence="9">Acyl-CoA dehydrogenase/oxidase</fullName>
    </submittedName>
</protein>
<feature type="compositionally biased region" description="Polar residues" evidence="7">
    <location>
        <begin position="24"/>
        <end position="42"/>
    </location>
</feature>
<feature type="region of interest" description="Disordered" evidence="7">
    <location>
        <begin position="197"/>
        <end position="229"/>
    </location>
</feature>
<dbReference type="GO" id="GO:0005829">
    <property type="term" value="C:cytosol"/>
    <property type="evidence" value="ECO:0007669"/>
    <property type="project" value="TreeGrafter"/>
</dbReference>
<evidence type="ECO:0000256" key="6">
    <source>
        <dbReference type="PROSITE-ProRule" id="PRU10141"/>
    </source>
</evidence>
<evidence type="ECO:0000256" key="4">
    <source>
        <dbReference type="ARBA" id="ARBA00022840"/>
    </source>
</evidence>
<dbReference type="FunFam" id="3.30.200.20:FF:000787">
    <property type="entry name" value="Protein kinase, putative (AFU_orthologue AFUA_2G16620)"/>
    <property type="match status" value="1"/>
</dbReference>